<protein>
    <submittedName>
        <fullName evidence="2">DUF397 domain-containing protein</fullName>
    </submittedName>
</protein>
<gene>
    <name evidence="2" type="ORF">LJ657_43385</name>
</gene>
<dbReference type="Proteomes" id="UP001108029">
    <property type="component" value="Unassembled WGS sequence"/>
</dbReference>
<evidence type="ECO:0000313" key="2">
    <source>
        <dbReference type="EMBL" id="MCD9880282.1"/>
    </source>
</evidence>
<evidence type="ECO:0000313" key="3">
    <source>
        <dbReference type="Proteomes" id="UP001108029"/>
    </source>
</evidence>
<dbReference type="EMBL" id="JAJSBI010000038">
    <property type="protein sequence ID" value="MCD9880282.1"/>
    <property type="molecule type" value="Genomic_DNA"/>
</dbReference>
<keyword evidence="3" id="KW-1185">Reference proteome</keyword>
<dbReference type="RefSeq" id="WP_232655217.1">
    <property type="nucleotide sequence ID" value="NZ_JAJSBI010000038.1"/>
</dbReference>
<accession>A0A9Q3VY35</accession>
<organism evidence="2 3">
    <name type="scientific">Streptomyces guryensis</name>
    <dbReference type="NCBI Taxonomy" id="2886947"/>
    <lineage>
        <taxon>Bacteria</taxon>
        <taxon>Bacillati</taxon>
        <taxon>Actinomycetota</taxon>
        <taxon>Actinomycetes</taxon>
        <taxon>Kitasatosporales</taxon>
        <taxon>Streptomycetaceae</taxon>
        <taxon>Streptomyces</taxon>
    </lineage>
</organism>
<reference evidence="2" key="1">
    <citation type="submission" date="2021-12" db="EMBL/GenBank/DDBJ databases">
        <authorList>
            <person name="Lee J.-H."/>
            <person name="Kim S.-B."/>
        </authorList>
    </citation>
    <scope>NUCLEOTIDE SEQUENCE</scope>
    <source>
        <strain evidence="2">NR30</strain>
    </source>
</reference>
<name>A0A9Q3VY35_9ACTN</name>
<sequence length="56" mass="5794">MRSTVVRWPGVGPGLLGAVPVRDSKTPTAGLLFFSAASWSRFVDGVKGEGGGRTFG</sequence>
<proteinExistence type="predicted"/>
<comment type="caution">
    <text evidence="2">The sequence shown here is derived from an EMBL/GenBank/DDBJ whole genome shotgun (WGS) entry which is preliminary data.</text>
</comment>
<feature type="domain" description="DUF397" evidence="1">
    <location>
        <begin position="14"/>
        <end position="47"/>
    </location>
</feature>
<dbReference type="Pfam" id="PF04149">
    <property type="entry name" value="DUF397"/>
    <property type="match status" value="1"/>
</dbReference>
<dbReference type="InterPro" id="IPR007278">
    <property type="entry name" value="DUF397"/>
</dbReference>
<evidence type="ECO:0000259" key="1">
    <source>
        <dbReference type="Pfam" id="PF04149"/>
    </source>
</evidence>
<dbReference type="AlphaFoldDB" id="A0A9Q3VY35"/>